<dbReference type="GO" id="GO:0000107">
    <property type="term" value="F:imidazoleglycerol-phosphate synthase activity"/>
    <property type="evidence" value="ECO:0007669"/>
    <property type="project" value="UniProtKB-UniRule"/>
</dbReference>
<keyword evidence="6 10" id="KW-0368">Histidine biosynthesis</keyword>
<dbReference type="Gene3D" id="3.40.50.880">
    <property type="match status" value="1"/>
</dbReference>
<feature type="domain" description="Glutamine amidotransferase" evidence="12">
    <location>
        <begin position="7"/>
        <end position="204"/>
    </location>
</feature>
<evidence type="ECO:0000256" key="7">
    <source>
        <dbReference type="ARBA" id="ARBA00023239"/>
    </source>
</evidence>
<evidence type="ECO:0000256" key="8">
    <source>
        <dbReference type="ARBA" id="ARBA00047838"/>
    </source>
</evidence>
<gene>
    <name evidence="10" type="primary">hisH</name>
    <name evidence="13" type="ORF">PK98_01320</name>
</gene>
<dbReference type="SUPFAM" id="SSF52317">
    <property type="entry name" value="Class I glutamine amidotransferase-like"/>
    <property type="match status" value="1"/>
</dbReference>
<dbReference type="CDD" id="cd01748">
    <property type="entry name" value="GATase1_IGP_Synthase"/>
    <property type="match status" value="1"/>
</dbReference>
<feature type="active site" evidence="10 11">
    <location>
        <position position="189"/>
    </location>
</feature>
<keyword evidence="10" id="KW-0963">Cytoplasm</keyword>
<proteinExistence type="inferred from homology"/>
<dbReference type="GO" id="GO:0005737">
    <property type="term" value="C:cytoplasm"/>
    <property type="evidence" value="ECO:0007669"/>
    <property type="project" value="UniProtKB-SubCell"/>
</dbReference>
<evidence type="ECO:0000256" key="10">
    <source>
        <dbReference type="HAMAP-Rule" id="MF_00278"/>
    </source>
</evidence>
<keyword evidence="4 10" id="KW-0378">Hydrolase</keyword>
<name>A0A0B2C081_9SPHN</name>
<keyword evidence="7 10" id="KW-0456">Lyase</keyword>
<evidence type="ECO:0000256" key="6">
    <source>
        <dbReference type="ARBA" id="ARBA00023102"/>
    </source>
</evidence>
<evidence type="ECO:0000259" key="12">
    <source>
        <dbReference type="Pfam" id="PF00117"/>
    </source>
</evidence>
<dbReference type="AlphaFoldDB" id="A0A0B2C081"/>
<evidence type="ECO:0000256" key="5">
    <source>
        <dbReference type="ARBA" id="ARBA00022962"/>
    </source>
</evidence>
<comment type="subunit">
    <text evidence="2 10">Heterodimer of HisH and HisF.</text>
</comment>
<evidence type="ECO:0000256" key="2">
    <source>
        <dbReference type="ARBA" id="ARBA00011152"/>
    </source>
</evidence>
<dbReference type="Pfam" id="PF00117">
    <property type="entry name" value="GATase"/>
    <property type="match status" value="1"/>
</dbReference>
<feature type="active site" evidence="10 11">
    <location>
        <position position="191"/>
    </location>
</feature>
<dbReference type="InterPro" id="IPR029062">
    <property type="entry name" value="Class_I_gatase-like"/>
</dbReference>
<sequence>MAEAIALIDYGAGNLHSVHNALKAAGAEHVAVTADPALVRGARRIVLPGVGSFRACAEGLRAIPGLVEAMESRVLDDGVPFLGICVGMQLLATEGHEHGVTPGLGWIDGAVQRIERSDPAIKVPHMGWNDVEPAGHHDGAELIRGGEAYFLHSYHFQPDDGRRIAAMTDHGGGLVAAVGKDNIVGVQFHPEKSQAYGLQLLARFLDWNP</sequence>
<dbReference type="Proteomes" id="UP000030988">
    <property type="component" value="Unassembled WGS sequence"/>
</dbReference>
<reference evidence="13 14" key="1">
    <citation type="submission" date="2014-11" db="EMBL/GenBank/DDBJ databases">
        <title>Draft genome sequence of Kirrobacter mercurialis.</title>
        <authorList>
            <person name="Coil D.A."/>
            <person name="Eisen J.A."/>
        </authorList>
    </citation>
    <scope>NUCLEOTIDE SEQUENCE [LARGE SCALE GENOMIC DNA]</scope>
    <source>
        <strain evidence="13 14">Coronado</strain>
    </source>
</reference>
<protein>
    <recommendedName>
        <fullName evidence="10">Imidazole glycerol phosphate synthase subunit HisH</fullName>
        <ecNumber evidence="10">4.3.2.10</ecNumber>
    </recommendedName>
    <alternativeName>
        <fullName evidence="10">IGP synthase glutaminase subunit</fullName>
        <ecNumber evidence="10">3.5.1.2</ecNumber>
    </alternativeName>
    <alternativeName>
        <fullName evidence="10">IGP synthase subunit HisH</fullName>
    </alternativeName>
    <alternativeName>
        <fullName evidence="10">ImGP synthase subunit HisH</fullName>
        <shortName evidence="10">IGPS subunit HisH</shortName>
    </alternativeName>
</protein>
<comment type="subcellular location">
    <subcellularLocation>
        <location evidence="10">Cytoplasm</location>
    </subcellularLocation>
</comment>
<dbReference type="PANTHER" id="PTHR42701">
    <property type="entry name" value="IMIDAZOLE GLYCEROL PHOSPHATE SYNTHASE SUBUNIT HISH"/>
    <property type="match status" value="1"/>
</dbReference>
<evidence type="ECO:0000313" key="14">
    <source>
        <dbReference type="Proteomes" id="UP000030988"/>
    </source>
</evidence>
<evidence type="ECO:0000256" key="1">
    <source>
        <dbReference type="ARBA" id="ARBA00005091"/>
    </source>
</evidence>
<dbReference type="GO" id="GO:0000105">
    <property type="term" value="P:L-histidine biosynthetic process"/>
    <property type="evidence" value="ECO:0007669"/>
    <property type="project" value="UniProtKB-UniRule"/>
</dbReference>
<comment type="pathway">
    <text evidence="1 10">Amino-acid biosynthesis; L-histidine biosynthesis; L-histidine from 5-phospho-alpha-D-ribose 1-diphosphate: step 5/9.</text>
</comment>
<dbReference type="PANTHER" id="PTHR42701:SF1">
    <property type="entry name" value="IMIDAZOLE GLYCEROL PHOSPHATE SYNTHASE SUBUNIT HISH"/>
    <property type="match status" value="1"/>
</dbReference>
<evidence type="ECO:0000256" key="4">
    <source>
        <dbReference type="ARBA" id="ARBA00022801"/>
    </source>
</evidence>
<dbReference type="HAMAP" id="MF_00278">
    <property type="entry name" value="HisH"/>
    <property type="match status" value="1"/>
</dbReference>
<dbReference type="NCBIfam" id="TIGR01855">
    <property type="entry name" value="IMP_synth_hisH"/>
    <property type="match status" value="1"/>
</dbReference>
<keyword evidence="5 10" id="KW-0315">Glutamine amidotransferase</keyword>
<accession>A0A0B2C081</accession>
<dbReference type="InterPro" id="IPR017926">
    <property type="entry name" value="GATASE"/>
</dbReference>
<dbReference type="EC" id="3.5.1.2" evidence="10"/>
<dbReference type="GO" id="GO:0004359">
    <property type="term" value="F:glutaminase activity"/>
    <property type="evidence" value="ECO:0007669"/>
    <property type="project" value="UniProtKB-EC"/>
</dbReference>
<dbReference type="OrthoDB" id="9807137at2"/>
<keyword evidence="3 10" id="KW-0028">Amino-acid biosynthesis</keyword>
<dbReference type="RefSeq" id="WP_039093698.1">
    <property type="nucleotide sequence ID" value="NZ_JTDN01000001.1"/>
</dbReference>
<dbReference type="InterPro" id="IPR010139">
    <property type="entry name" value="Imidazole-glycPsynth_HisH"/>
</dbReference>
<comment type="function">
    <text evidence="10">IGPS catalyzes the conversion of PRFAR and glutamine to IGP, AICAR and glutamate. The HisH subunit catalyzes the hydrolysis of glutamine to glutamate and ammonia as part of the synthesis of IGP and AICAR. The resulting ammonia molecule is channeled to the active site of HisF.</text>
</comment>
<comment type="catalytic activity">
    <reaction evidence="8 10">
        <text>5-[(5-phospho-1-deoxy-D-ribulos-1-ylimino)methylamino]-1-(5-phospho-beta-D-ribosyl)imidazole-4-carboxamide + L-glutamine = D-erythro-1-(imidazol-4-yl)glycerol 3-phosphate + 5-amino-1-(5-phospho-beta-D-ribosyl)imidazole-4-carboxamide + L-glutamate + H(+)</text>
        <dbReference type="Rhea" id="RHEA:24793"/>
        <dbReference type="ChEBI" id="CHEBI:15378"/>
        <dbReference type="ChEBI" id="CHEBI:29985"/>
        <dbReference type="ChEBI" id="CHEBI:58278"/>
        <dbReference type="ChEBI" id="CHEBI:58359"/>
        <dbReference type="ChEBI" id="CHEBI:58475"/>
        <dbReference type="ChEBI" id="CHEBI:58525"/>
        <dbReference type="EC" id="4.3.2.10"/>
    </reaction>
</comment>
<dbReference type="PROSITE" id="PS51273">
    <property type="entry name" value="GATASE_TYPE_1"/>
    <property type="match status" value="1"/>
</dbReference>
<evidence type="ECO:0000256" key="11">
    <source>
        <dbReference type="PIRSR" id="PIRSR000495-1"/>
    </source>
</evidence>
<dbReference type="STRING" id="1572751.PK98_01320"/>
<organism evidence="13 14">
    <name type="scientific">Croceibacterium mercuriale</name>
    <dbReference type="NCBI Taxonomy" id="1572751"/>
    <lineage>
        <taxon>Bacteria</taxon>
        <taxon>Pseudomonadati</taxon>
        <taxon>Pseudomonadota</taxon>
        <taxon>Alphaproteobacteria</taxon>
        <taxon>Sphingomonadales</taxon>
        <taxon>Erythrobacteraceae</taxon>
        <taxon>Croceibacterium</taxon>
    </lineage>
</organism>
<dbReference type="UniPathway" id="UPA00031">
    <property type="reaction ID" value="UER00010"/>
</dbReference>
<evidence type="ECO:0000256" key="3">
    <source>
        <dbReference type="ARBA" id="ARBA00022605"/>
    </source>
</evidence>
<evidence type="ECO:0000313" key="13">
    <source>
        <dbReference type="EMBL" id="KHL25386.1"/>
    </source>
</evidence>
<comment type="catalytic activity">
    <reaction evidence="9 10">
        <text>L-glutamine + H2O = L-glutamate + NH4(+)</text>
        <dbReference type="Rhea" id="RHEA:15889"/>
        <dbReference type="ChEBI" id="CHEBI:15377"/>
        <dbReference type="ChEBI" id="CHEBI:28938"/>
        <dbReference type="ChEBI" id="CHEBI:29985"/>
        <dbReference type="ChEBI" id="CHEBI:58359"/>
        <dbReference type="EC" id="3.5.1.2"/>
    </reaction>
</comment>
<dbReference type="PIRSF" id="PIRSF000495">
    <property type="entry name" value="Amidotransf_hisH"/>
    <property type="match status" value="1"/>
</dbReference>
<dbReference type="EMBL" id="JTDN01000001">
    <property type="protein sequence ID" value="KHL25386.1"/>
    <property type="molecule type" value="Genomic_DNA"/>
</dbReference>
<evidence type="ECO:0000256" key="9">
    <source>
        <dbReference type="ARBA" id="ARBA00049534"/>
    </source>
</evidence>
<keyword evidence="14" id="KW-1185">Reference proteome</keyword>
<dbReference type="EC" id="4.3.2.10" evidence="10"/>
<feature type="active site" description="Nucleophile" evidence="10 11">
    <location>
        <position position="85"/>
    </location>
</feature>
<dbReference type="GO" id="GO:0016829">
    <property type="term" value="F:lyase activity"/>
    <property type="evidence" value="ECO:0007669"/>
    <property type="project" value="UniProtKB-KW"/>
</dbReference>
<comment type="caution">
    <text evidence="13">The sequence shown here is derived from an EMBL/GenBank/DDBJ whole genome shotgun (WGS) entry which is preliminary data.</text>
</comment>